<dbReference type="EMBL" id="BEGY01000001">
    <property type="protein sequence ID" value="GAX72703.1"/>
    <property type="molecule type" value="Genomic_DNA"/>
</dbReference>
<dbReference type="SUPFAM" id="SSF54160">
    <property type="entry name" value="Chromo domain-like"/>
    <property type="match status" value="1"/>
</dbReference>
<gene>
    <name evidence="7" type="ORF">CEUSTIGMA_g159.t1</name>
</gene>
<dbReference type="CDD" id="cd00024">
    <property type="entry name" value="CD_CSD"/>
    <property type="match status" value="1"/>
</dbReference>
<feature type="region of interest" description="Disordered" evidence="5">
    <location>
        <begin position="456"/>
        <end position="490"/>
    </location>
</feature>
<dbReference type="GO" id="GO:0032259">
    <property type="term" value="P:methylation"/>
    <property type="evidence" value="ECO:0007669"/>
    <property type="project" value="UniProtKB-KW"/>
</dbReference>
<dbReference type="STRING" id="1157962.A0A250WPF8"/>
<dbReference type="Gene3D" id="3.40.50.150">
    <property type="entry name" value="Vaccinia Virus protein VP39"/>
    <property type="match status" value="1"/>
</dbReference>
<organism evidence="7 8">
    <name type="scientific">Chlamydomonas eustigma</name>
    <dbReference type="NCBI Taxonomy" id="1157962"/>
    <lineage>
        <taxon>Eukaryota</taxon>
        <taxon>Viridiplantae</taxon>
        <taxon>Chlorophyta</taxon>
        <taxon>core chlorophytes</taxon>
        <taxon>Chlorophyceae</taxon>
        <taxon>CS clade</taxon>
        <taxon>Chlamydomonadales</taxon>
        <taxon>Chlamydomonadaceae</taxon>
        <taxon>Chlamydomonas</taxon>
    </lineage>
</organism>
<dbReference type="SUPFAM" id="SSF53335">
    <property type="entry name" value="S-adenosyl-L-methionine-dependent methyltransferases"/>
    <property type="match status" value="2"/>
</dbReference>
<keyword evidence="3" id="KW-0808">Transferase</keyword>
<evidence type="ECO:0000256" key="2">
    <source>
        <dbReference type="ARBA" id="ARBA00022603"/>
    </source>
</evidence>
<dbReference type="GO" id="GO:0003886">
    <property type="term" value="F:DNA (cytosine-5-)-methyltransferase activity"/>
    <property type="evidence" value="ECO:0007669"/>
    <property type="project" value="UniProtKB-EC"/>
</dbReference>
<comment type="caution">
    <text evidence="7">The sequence shown here is derived from an EMBL/GenBank/DDBJ whole genome shotgun (WGS) entry which is preliminary data.</text>
</comment>
<sequence length="1469" mass="162670">MRAHKVGDFVVVPQSTGRFSEVCFILSTSTSFAKVIRFKDVKQTILGTVGENSVVLPRDFRYAPERLFLCLTDEGRAVKVTEIPLSQILRCRRVEVSYVEPGSQTPGASRFWFDQCYCQEFFTFQLCSHVPAVQPVLQVLLQGSIPIPATPNLSTHTTTQRSRQVSSYLKNMSDSLRSGRTRLTPAAHTLTTRTCNSVSKSPCSFQVNLISSTKPKNAGAALLGSEETAFRARSVSLSPAQSMRTPGKSCEDDIPCRIRRVQEADYLNRDEILNIQSGKAKQSGMGRTTRKRKDSHESDYHWNESPEHSPVLNKQARTSSVSIHRFEQKNNTGVLSGEGDAPVLPRAPAAQDFRVLNMLELCCGCGGLSFMAQRSQGGSQAASESYQETGTLKQKLHEPPVGGADIHCCWAVDSDMDAAASYWLNHKNVAVSILTLRQYFILCRLYKDLHDKFTPEEGQDRQTRAQPEFDDIKGEPWSHVKNGAGTSSASYKDNVSCSDDHVSDSATSPDHDSACSGCDEYTVEAILDMRLRIKDRRGNSLEEEDWELEFNIQWAPQQNGMPWEEGNTTWEVLQNLQNCKEKLSDFLREFRKRGVIPLPEDGRDMVIVGGPPCQDISGLNQARNGAGVWTSVRNQLAWTFFDIVDWFKPAYTLTEQVLDSCKRQNAVYLRYQARTFIKEAGGNGVPQGRFRVFVWGARSGELLPAVPANTHQVRNFNTSRYRVMDAAYLYVHQLPKEYGLWHMHVTQDLLEDLPPVDNFEMRTEHCYTSLPKNALQHYLRQPPAPWLPSLQQRIVWADAWSGRPEFELSKAILEYEACKFGEDGLAALGRALSGRNAPDFRGWEDLIGEAQSTGNDDGVRLGLNSSKQPTDLGQVGCKSNHTWRCMDTAAQVAKWRSDVNRSTRSKQSQVSKSDNVVQASALSPASPVIHDLVEDECSEDMDYEPSSTGSSDEECYDSCVTESSSRGTSDDPSGHRGERSDEGVKGAKHRNFNQVQHLLEILSSREDGTVQLQVLRKRQHRWFCRLGRQVLVLAIEAQEATAIGRRAEVNLVPDQASIPLQVPCGQLQQGEPTYPAFANCQFKTPTEQEYCSLSSSSSPGSPAPDCETVHSAGQSLFGSPTSTHSDLMLLRDHMPYMQSGCNVLRMSMVPTPGGNCLAIPGVYVDQERGSICVGHRHDKRCDGECPAQTAWLKSGSVAVLPSLLSSGSRSRAMGRVHPENIQSTVMGGTMVTSKRRIMHPYQHRILSVRENLRTQGFPDYYVLTSLSAEHSELLKGSSFIISPLVKDGKGIGCMLAASFDSGNCDVSNSHDESESISNEDAKHQARVYGGKKYDSGLPGGQAEQDAAMKCCIQKIVGLRNCCKKKSQSLYVMIGNAVAPPVARSLGRCLSLAANGVALEGQSVLGGDHITDPFWLYCHKIAKRAGQKGYAEQRHGGLKHEDVENLRKSGFDSGLWRQTFSTAQLAFNTS</sequence>
<dbReference type="GO" id="GO:0044027">
    <property type="term" value="P:negative regulation of gene expression via chromosomal CpG island methylation"/>
    <property type="evidence" value="ECO:0007669"/>
    <property type="project" value="TreeGrafter"/>
</dbReference>
<dbReference type="InterPro" id="IPR001525">
    <property type="entry name" value="C5_MeTfrase"/>
</dbReference>
<dbReference type="PANTHER" id="PTHR10629">
    <property type="entry name" value="CYTOSINE-SPECIFIC METHYLTRANSFERASE"/>
    <property type="match status" value="1"/>
</dbReference>
<evidence type="ECO:0000256" key="5">
    <source>
        <dbReference type="SAM" id="MobiDB-lite"/>
    </source>
</evidence>
<name>A0A250WPF8_9CHLO</name>
<evidence type="ECO:0000256" key="3">
    <source>
        <dbReference type="ARBA" id="ARBA00022679"/>
    </source>
</evidence>
<dbReference type="Proteomes" id="UP000232323">
    <property type="component" value="Unassembled WGS sequence"/>
</dbReference>
<dbReference type="EC" id="2.1.1.37" evidence="1"/>
<dbReference type="GO" id="GO:0005634">
    <property type="term" value="C:nucleus"/>
    <property type="evidence" value="ECO:0007669"/>
    <property type="project" value="TreeGrafter"/>
</dbReference>
<feature type="domain" description="Chromo" evidence="6">
    <location>
        <begin position="521"/>
        <end position="589"/>
    </location>
</feature>
<dbReference type="InterPro" id="IPR000953">
    <property type="entry name" value="Chromo/chromo_shadow_dom"/>
</dbReference>
<dbReference type="GO" id="GO:0003677">
    <property type="term" value="F:DNA binding"/>
    <property type="evidence" value="ECO:0007669"/>
    <property type="project" value="TreeGrafter"/>
</dbReference>
<protein>
    <recommendedName>
        <fullName evidence="1">DNA (cytosine-5-)-methyltransferase</fullName>
        <ecNumber evidence="1">2.1.1.37</ecNumber>
    </recommendedName>
</protein>
<evidence type="ECO:0000256" key="4">
    <source>
        <dbReference type="ARBA" id="ARBA00022691"/>
    </source>
</evidence>
<feature type="region of interest" description="Disordered" evidence="5">
    <location>
        <begin position="275"/>
        <end position="322"/>
    </location>
</feature>
<proteinExistence type="predicted"/>
<keyword evidence="8" id="KW-1185">Reference proteome</keyword>
<feature type="compositionally biased region" description="Basic and acidic residues" evidence="5">
    <location>
        <begin position="294"/>
        <end position="307"/>
    </location>
</feature>
<dbReference type="Gene3D" id="3.90.120.10">
    <property type="entry name" value="DNA Methylase, subunit A, domain 2"/>
    <property type="match status" value="1"/>
</dbReference>
<dbReference type="InterPro" id="IPR050390">
    <property type="entry name" value="C5-Methyltransferase"/>
</dbReference>
<keyword evidence="2" id="KW-0489">Methyltransferase</keyword>
<evidence type="ECO:0000259" key="6">
    <source>
        <dbReference type="PROSITE" id="PS50013"/>
    </source>
</evidence>
<dbReference type="Pfam" id="PF00145">
    <property type="entry name" value="DNA_methylase"/>
    <property type="match status" value="1"/>
</dbReference>
<dbReference type="PANTHER" id="PTHR10629:SF50">
    <property type="entry name" value="DNA (CYTOSINE-5)-METHYLTRANSFERASE CMT3"/>
    <property type="match status" value="1"/>
</dbReference>
<feature type="region of interest" description="Disordered" evidence="5">
    <location>
        <begin position="938"/>
        <end position="989"/>
    </location>
</feature>
<feature type="region of interest" description="Disordered" evidence="5">
    <location>
        <begin position="896"/>
        <end position="925"/>
    </location>
</feature>
<keyword evidence="4" id="KW-0949">S-adenosyl-L-methionine</keyword>
<evidence type="ECO:0000313" key="7">
    <source>
        <dbReference type="EMBL" id="GAX72703.1"/>
    </source>
</evidence>
<dbReference type="PROSITE" id="PS50013">
    <property type="entry name" value="CHROMO_2"/>
    <property type="match status" value="1"/>
</dbReference>
<dbReference type="InterPro" id="IPR029063">
    <property type="entry name" value="SAM-dependent_MTases_sf"/>
</dbReference>
<feature type="compositionally biased region" description="Polar residues" evidence="5">
    <location>
        <begin position="902"/>
        <end position="923"/>
    </location>
</feature>
<dbReference type="InterPro" id="IPR016197">
    <property type="entry name" value="Chromo-like_dom_sf"/>
</dbReference>
<accession>A0A250WPF8</accession>
<evidence type="ECO:0000256" key="1">
    <source>
        <dbReference type="ARBA" id="ARBA00011975"/>
    </source>
</evidence>
<dbReference type="OrthoDB" id="551275at2759"/>
<reference evidence="7 8" key="1">
    <citation type="submission" date="2017-08" db="EMBL/GenBank/DDBJ databases">
        <title>Acidophilic green algal genome provides insights into adaptation to an acidic environment.</title>
        <authorList>
            <person name="Hirooka S."/>
            <person name="Hirose Y."/>
            <person name="Kanesaki Y."/>
            <person name="Higuchi S."/>
            <person name="Fujiwara T."/>
            <person name="Onuma R."/>
            <person name="Era A."/>
            <person name="Ohbayashi R."/>
            <person name="Uzuka A."/>
            <person name="Nozaki H."/>
            <person name="Yoshikawa H."/>
            <person name="Miyagishima S.Y."/>
        </authorList>
    </citation>
    <scope>NUCLEOTIDE SEQUENCE [LARGE SCALE GENOMIC DNA]</scope>
    <source>
        <strain evidence="7 8">NIES-2499</strain>
    </source>
</reference>
<evidence type="ECO:0000313" key="8">
    <source>
        <dbReference type="Proteomes" id="UP000232323"/>
    </source>
</evidence>
<feature type="compositionally biased region" description="Basic and acidic residues" evidence="5">
    <location>
        <begin position="968"/>
        <end position="985"/>
    </location>
</feature>